<comment type="function">
    <text evidence="10">Chitosanase catalyzing the endo-type cleavage of chitosan, the deacylated form of chitin. Chitosanase may be crucial in the degradation of the deacetylated portion of chitin in the fungal cell wall.</text>
</comment>
<evidence type="ECO:0000256" key="9">
    <source>
        <dbReference type="ARBA" id="ARBA00023326"/>
    </source>
</evidence>
<evidence type="ECO:0000256" key="2">
    <source>
        <dbReference type="ARBA" id="ARBA00004613"/>
    </source>
</evidence>
<keyword evidence="5 10" id="KW-0732">Signal</keyword>
<name>A0ABR4KBV9_9EURO</name>
<keyword evidence="7" id="KW-0119">Carbohydrate metabolism</keyword>
<feature type="compositionally biased region" description="Acidic residues" evidence="11">
    <location>
        <begin position="328"/>
        <end position="341"/>
    </location>
</feature>
<evidence type="ECO:0000256" key="3">
    <source>
        <dbReference type="ARBA" id="ARBA00007799"/>
    </source>
</evidence>
<evidence type="ECO:0000313" key="12">
    <source>
        <dbReference type="EMBL" id="KAL2849754.1"/>
    </source>
</evidence>
<evidence type="ECO:0000256" key="4">
    <source>
        <dbReference type="ARBA" id="ARBA00022525"/>
    </source>
</evidence>
<keyword evidence="8 10" id="KW-0326">Glycosidase</keyword>
<evidence type="ECO:0000313" key="13">
    <source>
        <dbReference type="Proteomes" id="UP001610444"/>
    </source>
</evidence>
<feature type="compositionally biased region" description="Pro residues" evidence="11">
    <location>
        <begin position="305"/>
        <end position="326"/>
    </location>
</feature>
<dbReference type="EC" id="3.2.1.132" evidence="10"/>
<gene>
    <name evidence="12" type="ORF">BJX68DRAFT_267066</name>
</gene>
<sequence length="382" mass="39870">MALKGTLAVLLVLSSTLLATGQKISGPEFNKPFGGPPASYFQAAATMPVAALQTAATGLSETPGNAVADYKLSSSSKQISTIYTDWAEFDGGAALVWTADMDVDCDGIDYKCDGNEDGQALTDYGALSAYAVPFIVIPQEYVSSGNQDAIPGNNVAAVICNNKMFYGILGDTNGNDPQVTGEASWLMARTCFPDDDLRGNSGHAEADVTYILFTGPNAVLPFSAVNEHYITDFGTLKFMGDRLVNALLVNLRLPGATPSEDSGASQPQPPPPAQTQSHSPSQSQAPPPPASVTGQTEQPHTLTPSPSPSSPKPGPEAEPAPSPSPPEDNNDDNDGDEDDCDWPGHCEGSSDSSSSSSHLDPSTNQPVLLLAFLLVLILTRGL</sequence>
<dbReference type="InterPro" id="IPR009939">
    <property type="entry name" value="Chitosanase_fungal"/>
</dbReference>
<accession>A0ABR4KBV9</accession>
<feature type="compositionally biased region" description="Polar residues" evidence="11">
    <location>
        <begin position="292"/>
        <end position="303"/>
    </location>
</feature>
<feature type="chain" id="PRO_5044962581" description="Endo-chitosanase" evidence="10">
    <location>
        <begin position="22"/>
        <end position="382"/>
    </location>
</feature>
<dbReference type="GeneID" id="98160863"/>
<comment type="caution">
    <text evidence="12">The sequence shown here is derived from an EMBL/GenBank/DDBJ whole genome shotgun (WGS) entry which is preliminary data.</text>
</comment>
<dbReference type="GO" id="GO:0016787">
    <property type="term" value="F:hydrolase activity"/>
    <property type="evidence" value="ECO:0007669"/>
    <property type="project" value="UniProtKB-KW"/>
</dbReference>
<proteinExistence type="inferred from homology"/>
<feature type="compositionally biased region" description="Low complexity" evidence="11">
    <location>
        <begin position="274"/>
        <end position="284"/>
    </location>
</feature>
<keyword evidence="4" id="KW-0964">Secreted</keyword>
<feature type="region of interest" description="Disordered" evidence="11">
    <location>
        <begin position="255"/>
        <end position="363"/>
    </location>
</feature>
<evidence type="ECO:0000256" key="7">
    <source>
        <dbReference type="ARBA" id="ARBA00023277"/>
    </source>
</evidence>
<dbReference type="PANTHER" id="PTHR42061">
    <property type="entry name" value="ENDO-CHITOSANASE"/>
    <property type="match status" value="1"/>
</dbReference>
<organism evidence="12 13">
    <name type="scientific">Aspergillus pseudodeflectus</name>
    <dbReference type="NCBI Taxonomy" id="176178"/>
    <lineage>
        <taxon>Eukaryota</taxon>
        <taxon>Fungi</taxon>
        <taxon>Dikarya</taxon>
        <taxon>Ascomycota</taxon>
        <taxon>Pezizomycotina</taxon>
        <taxon>Eurotiomycetes</taxon>
        <taxon>Eurotiomycetidae</taxon>
        <taxon>Eurotiales</taxon>
        <taxon>Aspergillaceae</taxon>
        <taxon>Aspergillus</taxon>
        <taxon>Aspergillus subgen. Nidulantes</taxon>
    </lineage>
</organism>
<comment type="catalytic activity">
    <reaction evidence="1 10">
        <text>Endohydrolysis of beta-(1-&gt;4)-linkages between D-glucosamine residues in a partly acetylated chitosan.</text>
        <dbReference type="EC" id="3.2.1.132"/>
    </reaction>
</comment>
<comment type="subcellular location">
    <subcellularLocation>
        <location evidence="2 10">Secreted</location>
    </subcellularLocation>
</comment>
<dbReference type="RefSeq" id="XP_070898979.1">
    <property type="nucleotide sequence ID" value="XM_071045699.1"/>
</dbReference>
<comment type="similarity">
    <text evidence="3 10">Belongs to the glycosyl hydrolase 75 family.</text>
</comment>
<evidence type="ECO:0000256" key="8">
    <source>
        <dbReference type="ARBA" id="ARBA00023295"/>
    </source>
</evidence>
<evidence type="ECO:0000256" key="1">
    <source>
        <dbReference type="ARBA" id="ARBA00000405"/>
    </source>
</evidence>
<keyword evidence="13" id="KW-1185">Reference proteome</keyword>
<keyword evidence="6 10" id="KW-0378">Hydrolase</keyword>
<dbReference type="EMBL" id="JBFXLR010000022">
    <property type="protein sequence ID" value="KAL2849754.1"/>
    <property type="molecule type" value="Genomic_DNA"/>
</dbReference>
<evidence type="ECO:0000256" key="11">
    <source>
        <dbReference type="SAM" id="MobiDB-lite"/>
    </source>
</evidence>
<evidence type="ECO:0000256" key="10">
    <source>
        <dbReference type="RuleBase" id="RU361208"/>
    </source>
</evidence>
<keyword evidence="9 10" id="KW-0624">Polysaccharide degradation</keyword>
<evidence type="ECO:0000256" key="6">
    <source>
        <dbReference type="ARBA" id="ARBA00022801"/>
    </source>
</evidence>
<reference evidence="12 13" key="1">
    <citation type="submission" date="2024-07" db="EMBL/GenBank/DDBJ databases">
        <title>Section-level genome sequencing and comparative genomics of Aspergillus sections Usti and Cavernicolus.</title>
        <authorList>
            <consortium name="Lawrence Berkeley National Laboratory"/>
            <person name="Nybo J.L."/>
            <person name="Vesth T.C."/>
            <person name="Theobald S."/>
            <person name="Frisvad J.C."/>
            <person name="Larsen T.O."/>
            <person name="Kjaerboelling I."/>
            <person name="Rothschild-Mancinelli K."/>
            <person name="Lyhne E.K."/>
            <person name="Kogle M.E."/>
            <person name="Barry K."/>
            <person name="Clum A."/>
            <person name="Na H."/>
            <person name="Ledsgaard L."/>
            <person name="Lin J."/>
            <person name="Lipzen A."/>
            <person name="Kuo A."/>
            <person name="Riley R."/>
            <person name="Mondo S."/>
            <person name="LaButti K."/>
            <person name="Haridas S."/>
            <person name="Pangalinan J."/>
            <person name="Salamov A.A."/>
            <person name="Simmons B.A."/>
            <person name="Magnuson J.K."/>
            <person name="Chen J."/>
            <person name="Drula E."/>
            <person name="Henrissat B."/>
            <person name="Wiebenga A."/>
            <person name="Lubbers R.J."/>
            <person name="Gomes A.C."/>
            <person name="Macurrencykelacurrency M.R."/>
            <person name="Stajich J."/>
            <person name="Grigoriev I.V."/>
            <person name="Mortensen U.H."/>
            <person name="De vries R.P."/>
            <person name="Baker S.E."/>
            <person name="Andersen M.R."/>
        </authorList>
    </citation>
    <scope>NUCLEOTIDE SEQUENCE [LARGE SCALE GENOMIC DNA]</scope>
    <source>
        <strain evidence="12 13">CBS 756.74</strain>
    </source>
</reference>
<protein>
    <recommendedName>
        <fullName evidence="10">Endo-chitosanase</fullName>
        <ecNumber evidence="10">3.2.1.132</ecNumber>
    </recommendedName>
</protein>
<feature type="signal peptide" evidence="10">
    <location>
        <begin position="1"/>
        <end position="21"/>
    </location>
</feature>
<dbReference type="Proteomes" id="UP001610444">
    <property type="component" value="Unassembled WGS sequence"/>
</dbReference>
<evidence type="ECO:0000256" key="5">
    <source>
        <dbReference type="ARBA" id="ARBA00022729"/>
    </source>
</evidence>
<dbReference type="Pfam" id="PF07335">
    <property type="entry name" value="Glyco_hydro_75"/>
    <property type="match status" value="1"/>
</dbReference>
<dbReference type="PANTHER" id="PTHR42061:SF4">
    <property type="entry name" value="ENDO-CHITOSANASE"/>
    <property type="match status" value="1"/>
</dbReference>